<gene>
    <name evidence="2" type="ORF">EJ04DRAFT_267227</name>
</gene>
<name>A0A9P4V209_9PLEO</name>
<feature type="region of interest" description="Disordered" evidence="1">
    <location>
        <begin position="135"/>
        <end position="161"/>
    </location>
</feature>
<dbReference type="EMBL" id="ML996158">
    <property type="protein sequence ID" value="KAF2733633.1"/>
    <property type="molecule type" value="Genomic_DNA"/>
</dbReference>
<evidence type="ECO:0000313" key="2">
    <source>
        <dbReference type="EMBL" id="KAF2733633.1"/>
    </source>
</evidence>
<reference evidence="2" key="1">
    <citation type="journal article" date="2020" name="Stud. Mycol.">
        <title>101 Dothideomycetes genomes: a test case for predicting lifestyles and emergence of pathogens.</title>
        <authorList>
            <person name="Haridas S."/>
            <person name="Albert R."/>
            <person name="Binder M."/>
            <person name="Bloem J."/>
            <person name="Labutti K."/>
            <person name="Salamov A."/>
            <person name="Andreopoulos B."/>
            <person name="Baker S."/>
            <person name="Barry K."/>
            <person name="Bills G."/>
            <person name="Bluhm B."/>
            <person name="Cannon C."/>
            <person name="Castanera R."/>
            <person name="Culley D."/>
            <person name="Daum C."/>
            <person name="Ezra D."/>
            <person name="Gonzalez J."/>
            <person name="Henrissat B."/>
            <person name="Kuo A."/>
            <person name="Liang C."/>
            <person name="Lipzen A."/>
            <person name="Lutzoni F."/>
            <person name="Magnuson J."/>
            <person name="Mondo S."/>
            <person name="Nolan M."/>
            <person name="Ohm R."/>
            <person name="Pangilinan J."/>
            <person name="Park H.-J."/>
            <person name="Ramirez L."/>
            <person name="Alfaro M."/>
            <person name="Sun H."/>
            <person name="Tritt A."/>
            <person name="Yoshinaga Y."/>
            <person name="Zwiers L.-H."/>
            <person name="Turgeon B."/>
            <person name="Goodwin S."/>
            <person name="Spatafora J."/>
            <person name="Crous P."/>
            <person name="Grigoriev I."/>
        </authorList>
    </citation>
    <scope>NUCLEOTIDE SEQUENCE</scope>
    <source>
        <strain evidence="2">CBS 125425</strain>
    </source>
</reference>
<dbReference type="AlphaFoldDB" id="A0A9P4V209"/>
<evidence type="ECO:0000256" key="1">
    <source>
        <dbReference type="SAM" id="MobiDB-lite"/>
    </source>
</evidence>
<feature type="compositionally biased region" description="Polar residues" evidence="1">
    <location>
        <begin position="56"/>
        <end position="73"/>
    </location>
</feature>
<evidence type="ECO:0000313" key="3">
    <source>
        <dbReference type="Proteomes" id="UP000799444"/>
    </source>
</evidence>
<organism evidence="2 3">
    <name type="scientific">Polyplosphaeria fusca</name>
    <dbReference type="NCBI Taxonomy" id="682080"/>
    <lineage>
        <taxon>Eukaryota</taxon>
        <taxon>Fungi</taxon>
        <taxon>Dikarya</taxon>
        <taxon>Ascomycota</taxon>
        <taxon>Pezizomycotina</taxon>
        <taxon>Dothideomycetes</taxon>
        <taxon>Pleosporomycetidae</taxon>
        <taxon>Pleosporales</taxon>
        <taxon>Tetraplosphaeriaceae</taxon>
        <taxon>Polyplosphaeria</taxon>
    </lineage>
</organism>
<dbReference type="Proteomes" id="UP000799444">
    <property type="component" value="Unassembled WGS sequence"/>
</dbReference>
<comment type="caution">
    <text evidence="2">The sequence shown here is derived from an EMBL/GenBank/DDBJ whole genome shotgun (WGS) entry which is preliminary data.</text>
</comment>
<keyword evidence="3" id="KW-1185">Reference proteome</keyword>
<feature type="region of interest" description="Disordered" evidence="1">
    <location>
        <begin position="56"/>
        <end position="84"/>
    </location>
</feature>
<protein>
    <submittedName>
        <fullName evidence="2">Uncharacterized protein</fullName>
    </submittedName>
</protein>
<accession>A0A9P4V209</accession>
<sequence>MSTFSTRSLRNRAVPHYATHIPYISDISISCSCTACEHFAPSQQEPEARRNIQTSVPSNSLGQMGHMSRTSAAPSDGLSFGHPRTLNHNSRVRLLCPSHARYMLRSRVCQSPTYYVDRISTPTIKPAISIVPTTKTHWKTQTQPNTSDRAPEHPKNQNKSTENCDIYDIYGRTDPRLTNGLAIYNAGISSAI</sequence>
<feature type="compositionally biased region" description="Polar residues" evidence="1">
    <location>
        <begin position="135"/>
        <end position="148"/>
    </location>
</feature>
<proteinExistence type="predicted"/>